<comment type="similarity">
    <text evidence="2 9 10">Belongs to the RecF family.</text>
</comment>
<evidence type="ECO:0000259" key="11">
    <source>
        <dbReference type="Pfam" id="PF02463"/>
    </source>
</evidence>
<evidence type="ECO:0000256" key="3">
    <source>
        <dbReference type="ARBA" id="ARBA00020170"/>
    </source>
</evidence>
<dbReference type="GO" id="GO:0003697">
    <property type="term" value="F:single-stranded DNA binding"/>
    <property type="evidence" value="ECO:0007669"/>
    <property type="project" value="UniProtKB-UniRule"/>
</dbReference>
<keyword evidence="4 9" id="KW-0963">Cytoplasm</keyword>
<evidence type="ECO:0000256" key="6">
    <source>
        <dbReference type="ARBA" id="ARBA00022741"/>
    </source>
</evidence>
<evidence type="ECO:0000256" key="4">
    <source>
        <dbReference type="ARBA" id="ARBA00022490"/>
    </source>
</evidence>
<organism evidence="12 13">
    <name type="scientific">Qipengyuania vulgaris</name>
    <dbReference type="NCBI Taxonomy" id="291985"/>
    <lineage>
        <taxon>Bacteria</taxon>
        <taxon>Pseudomonadati</taxon>
        <taxon>Pseudomonadota</taxon>
        <taxon>Alphaproteobacteria</taxon>
        <taxon>Sphingomonadales</taxon>
        <taxon>Erythrobacteraceae</taxon>
        <taxon>Qipengyuania</taxon>
    </lineage>
</organism>
<feature type="domain" description="RecF/RecN/SMC N-terminal" evidence="11">
    <location>
        <begin position="1"/>
        <end position="331"/>
    </location>
</feature>
<comment type="function">
    <text evidence="9 10">The RecF protein is involved in DNA metabolism; it is required for DNA replication and normal SOS inducibility. RecF binds preferentially to single-stranded, linear DNA. It also seems to bind ATP.</text>
</comment>
<gene>
    <name evidence="9 12" type="primary">recF</name>
    <name evidence="12" type="ORF">GRI69_02000</name>
</gene>
<protein>
    <recommendedName>
        <fullName evidence="3 9">DNA replication and repair protein RecF</fullName>
    </recommendedName>
</protein>
<keyword evidence="5 9" id="KW-0235">DNA replication</keyword>
<dbReference type="HAMAP" id="MF_00365">
    <property type="entry name" value="RecF"/>
    <property type="match status" value="1"/>
</dbReference>
<dbReference type="AlphaFoldDB" id="A0A844XNM8"/>
<evidence type="ECO:0000256" key="8">
    <source>
        <dbReference type="ARBA" id="ARBA00023125"/>
    </source>
</evidence>
<sequence length="361" mass="38314">MLDRISLSRFRNHEATDLVGTSRFNLLVGDNGAGKTNVLEAISLLAPGRGLRRANLAEIVMHGAGAGFGVGASLTAGDMGDEPLRLATYCESPHPGRRRIRINGADNTATALGEWIALTWLTPAMDGLFTGPSADRRRFLDRMALALDPAHAQHAARYESALRERNRLLSDERIPEGAWLDAIEAQMVEHGGRLIAGRAALVDTLMARIAHMPSEPFARPAITYAPGGADSAEALSQALFEGRRGDRAAQRTLAGPHRDELEVIHAAKRVAAAQSSTGEQKAMLVAITLAHAALAAQGRAGVLLLDEVAAHLDPVRRTALFEQLSASGAQVWMTGTEIAPFDSIAGDAAIWRVSGGTVDPA</sequence>
<keyword evidence="13" id="KW-1185">Reference proteome</keyword>
<dbReference type="OrthoDB" id="9803889at2"/>
<dbReference type="InterPro" id="IPR018078">
    <property type="entry name" value="DNA-binding_RecF_CS"/>
</dbReference>
<dbReference type="PROSITE" id="PS00618">
    <property type="entry name" value="RECF_2"/>
    <property type="match status" value="1"/>
</dbReference>
<dbReference type="PROSITE" id="PS00617">
    <property type="entry name" value="RECF_1"/>
    <property type="match status" value="1"/>
</dbReference>
<dbReference type="InterPro" id="IPR027417">
    <property type="entry name" value="P-loop_NTPase"/>
</dbReference>
<comment type="caution">
    <text evidence="12">The sequence shown here is derived from an EMBL/GenBank/DDBJ whole genome shotgun (WGS) entry which is preliminary data.</text>
</comment>
<dbReference type="InterPro" id="IPR003395">
    <property type="entry name" value="RecF/RecN/SMC_N"/>
</dbReference>
<dbReference type="PANTHER" id="PTHR32182">
    <property type="entry name" value="DNA REPLICATION AND REPAIR PROTEIN RECF"/>
    <property type="match status" value="1"/>
</dbReference>
<evidence type="ECO:0000256" key="2">
    <source>
        <dbReference type="ARBA" id="ARBA00008016"/>
    </source>
</evidence>
<keyword evidence="8 9" id="KW-0238">DNA-binding</keyword>
<name>A0A844XNM8_9SPHN</name>
<dbReference type="Gene3D" id="3.40.50.300">
    <property type="entry name" value="P-loop containing nucleotide triphosphate hydrolases"/>
    <property type="match status" value="1"/>
</dbReference>
<keyword evidence="9 10" id="KW-0227">DNA damage</keyword>
<dbReference type="Pfam" id="PF02463">
    <property type="entry name" value="SMC_N"/>
    <property type="match status" value="1"/>
</dbReference>
<evidence type="ECO:0000256" key="1">
    <source>
        <dbReference type="ARBA" id="ARBA00004496"/>
    </source>
</evidence>
<keyword evidence="9 10" id="KW-0234">DNA repair</keyword>
<evidence type="ECO:0000256" key="10">
    <source>
        <dbReference type="RuleBase" id="RU000578"/>
    </source>
</evidence>
<proteinExistence type="inferred from homology"/>
<keyword evidence="6 9" id="KW-0547">Nucleotide-binding</keyword>
<accession>A0A844XNM8</accession>
<keyword evidence="7 9" id="KW-0067">ATP-binding</keyword>
<keyword evidence="9 10" id="KW-0742">SOS response</keyword>
<evidence type="ECO:0000313" key="12">
    <source>
        <dbReference type="EMBL" id="MXO47034.1"/>
    </source>
</evidence>
<dbReference type="GO" id="GO:0006260">
    <property type="term" value="P:DNA replication"/>
    <property type="evidence" value="ECO:0007669"/>
    <property type="project" value="UniProtKB-UniRule"/>
</dbReference>
<dbReference type="EMBL" id="WTYC01000001">
    <property type="protein sequence ID" value="MXO47034.1"/>
    <property type="molecule type" value="Genomic_DNA"/>
</dbReference>
<feature type="binding site" evidence="9">
    <location>
        <begin position="29"/>
        <end position="36"/>
    </location>
    <ligand>
        <name>ATP</name>
        <dbReference type="ChEBI" id="CHEBI:30616"/>
    </ligand>
</feature>
<dbReference type="GO" id="GO:0009432">
    <property type="term" value="P:SOS response"/>
    <property type="evidence" value="ECO:0007669"/>
    <property type="project" value="UniProtKB-UniRule"/>
</dbReference>
<dbReference type="NCBIfam" id="TIGR00611">
    <property type="entry name" value="recf"/>
    <property type="match status" value="1"/>
</dbReference>
<dbReference type="InterPro" id="IPR001238">
    <property type="entry name" value="DNA-binding_RecF"/>
</dbReference>
<evidence type="ECO:0000313" key="13">
    <source>
        <dbReference type="Proteomes" id="UP000448199"/>
    </source>
</evidence>
<evidence type="ECO:0000256" key="7">
    <source>
        <dbReference type="ARBA" id="ARBA00022840"/>
    </source>
</evidence>
<dbReference type="SUPFAM" id="SSF52540">
    <property type="entry name" value="P-loop containing nucleoside triphosphate hydrolases"/>
    <property type="match status" value="1"/>
</dbReference>
<dbReference type="PANTHER" id="PTHR32182:SF0">
    <property type="entry name" value="DNA REPLICATION AND REPAIR PROTEIN RECF"/>
    <property type="match status" value="1"/>
</dbReference>
<dbReference type="RefSeq" id="WP_160726637.1">
    <property type="nucleotide sequence ID" value="NZ_WTYC01000001.1"/>
</dbReference>
<dbReference type="GO" id="GO:0000731">
    <property type="term" value="P:DNA synthesis involved in DNA repair"/>
    <property type="evidence" value="ECO:0007669"/>
    <property type="project" value="TreeGrafter"/>
</dbReference>
<dbReference type="Gene3D" id="1.20.1050.90">
    <property type="entry name" value="RecF/RecN/SMC, N-terminal domain"/>
    <property type="match status" value="1"/>
</dbReference>
<evidence type="ECO:0000256" key="5">
    <source>
        <dbReference type="ARBA" id="ARBA00022705"/>
    </source>
</evidence>
<dbReference type="InterPro" id="IPR042174">
    <property type="entry name" value="RecF_2"/>
</dbReference>
<reference evidence="12 13" key="1">
    <citation type="submission" date="2019-12" db="EMBL/GenBank/DDBJ databases">
        <title>Genomic-based taxomic classification of the family Erythrobacteraceae.</title>
        <authorList>
            <person name="Xu L."/>
        </authorList>
    </citation>
    <scope>NUCLEOTIDE SEQUENCE [LARGE SCALE GENOMIC DNA]</scope>
    <source>
        <strain evidence="12 13">DSM 17792</strain>
    </source>
</reference>
<comment type="subcellular location">
    <subcellularLocation>
        <location evidence="1 9 10">Cytoplasm</location>
    </subcellularLocation>
</comment>
<evidence type="ECO:0000256" key="9">
    <source>
        <dbReference type="HAMAP-Rule" id="MF_00365"/>
    </source>
</evidence>
<dbReference type="GO" id="GO:0005524">
    <property type="term" value="F:ATP binding"/>
    <property type="evidence" value="ECO:0007669"/>
    <property type="project" value="UniProtKB-UniRule"/>
</dbReference>
<dbReference type="GO" id="GO:0005737">
    <property type="term" value="C:cytoplasm"/>
    <property type="evidence" value="ECO:0007669"/>
    <property type="project" value="UniProtKB-SubCell"/>
</dbReference>
<dbReference type="GO" id="GO:0006302">
    <property type="term" value="P:double-strand break repair"/>
    <property type="evidence" value="ECO:0007669"/>
    <property type="project" value="TreeGrafter"/>
</dbReference>
<dbReference type="Proteomes" id="UP000448199">
    <property type="component" value="Unassembled WGS sequence"/>
</dbReference>